<reference evidence="5 6" key="1">
    <citation type="journal article" date="2018" name="Proc. Natl. Acad. Sci. U.S.A.">
        <title>Draft genome sequence of Camellia sinensis var. sinensis provides insights into the evolution of the tea genome and tea quality.</title>
        <authorList>
            <person name="Wei C."/>
            <person name="Yang H."/>
            <person name="Wang S."/>
            <person name="Zhao J."/>
            <person name="Liu C."/>
            <person name="Gao L."/>
            <person name="Xia E."/>
            <person name="Lu Y."/>
            <person name="Tai Y."/>
            <person name="She G."/>
            <person name="Sun J."/>
            <person name="Cao H."/>
            <person name="Tong W."/>
            <person name="Gao Q."/>
            <person name="Li Y."/>
            <person name="Deng W."/>
            <person name="Jiang X."/>
            <person name="Wang W."/>
            <person name="Chen Q."/>
            <person name="Zhang S."/>
            <person name="Li H."/>
            <person name="Wu J."/>
            <person name="Wang P."/>
            <person name="Li P."/>
            <person name="Shi C."/>
            <person name="Zheng F."/>
            <person name="Jian J."/>
            <person name="Huang B."/>
            <person name="Shan D."/>
            <person name="Shi M."/>
            <person name="Fang C."/>
            <person name="Yue Y."/>
            <person name="Li F."/>
            <person name="Li D."/>
            <person name="Wei S."/>
            <person name="Han B."/>
            <person name="Jiang C."/>
            <person name="Yin Y."/>
            <person name="Xia T."/>
            <person name="Zhang Z."/>
            <person name="Bennetzen J.L."/>
            <person name="Zhao S."/>
            <person name="Wan X."/>
        </authorList>
    </citation>
    <scope>NUCLEOTIDE SEQUENCE [LARGE SCALE GENOMIC DNA]</scope>
    <source>
        <strain evidence="6">cv. Shuchazao</strain>
        <tissue evidence="5">Leaf</tissue>
    </source>
</reference>
<gene>
    <name evidence="5" type="ORF">TEA_016779</name>
</gene>
<keyword evidence="2" id="KW-0677">Repeat</keyword>
<evidence type="ECO:0000256" key="1">
    <source>
        <dbReference type="ARBA" id="ARBA00022614"/>
    </source>
</evidence>
<evidence type="ECO:0000259" key="4">
    <source>
        <dbReference type="Pfam" id="PF20160"/>
    </source>
</evidence>
<evidence type="ECO:0000313" key="6">
    <source>
        <dbReference type="Proteomes" id="UP000306102"/>
    </source>
</evidence>
<feature type="compositionally biased region" description="Acidic residues" evidence="3">
    <location>
        <begin position="475"/>
        <end position="485"/>
    </location>
</feature>
<sequence length="500" mass="55585">MMQLHLPNDPLVPTLALVIPRYGADCETLLFWAPNGKKLKKFNTEKVAYLTNAQIQSKDVLIAHSLKSSLSDADICCHHELFHNDGPSLGDLVTVVRLEWVPLQPLLELLQLHLLELSVLHYQMITFGKVRYHDPALAKCRANQIAMHVQCMFNEESVDTLQAHLQVVYGFGVVGSSTIGSCLLTTNCISFGSLLLAGGSGMSLIATEGAFVNANGENQFVVNKSWRSYLHGGDCYNMVEVAGELKLEPIGNIDVKILNFLGISSFGSNGSSTVTLSGFFLTRRKLPLQGCHEQHIFYAYLPGSKIPAWFSLKNTGSSISVTVPSNFRIQALSVCSMYALCNNPIRRRFNFSAHTIISNMTKSLIWSHCPKVFGIPEADEDMMWLSYWKFENQLGGGDELNISVVGDKSFQVKEVGVHLVYKEQEEKSSQSTSEEASQLQFSLYGNVGAFVNKCNLCAKYKLDETSGFLVKVYEEGSEDEDEKEDEGEKREEGGEIRIRH</sequence>
<dbReference type="Proteomes" id="UP000306102">
    <property type="component" value="Unassembled WGS sequence"/>
</dbReference>
<dbReference type="InterPro" id="IPR045344">
    <property type="entry name" value="C-JID"/>
</dbReference>
<keyword evidence="6" id="KW-1185">Reference proteome</keyword>
<dbReference type="Pfam" id="PF20160">
    <property type="entry name" value="C-JID"/>
    <property type="match status" value="1"/>
</dbReference>
<name>A0A4S4ECU4_CAMSN</name>
<evidence type="ECO:0000256" key="2">
    <source>
        <dbReference type="ARBA" id="ARBA00022737"/>
    </source>
</evidence>
<feature type="compositionally biased region" description="Basic and acidic residues" evidence="3">
    <location>
        <begin position="486"/>
        <end position="500"/>
    </location>
</feature>
<dbReference type="EMBL" id="SDRB02005865">
    <property type="protein sequence ID" value="THG13495.1"/>
    <property type="molecule type" value="Genomic_DNA"/>
</dbReference>
<protein>
    <recommendedName>
        <fullName evidence="4">C-JID domain-containing protein</fullName>
    </recommendedName>
</protein>
<dbReference type="AlphaFoldDB" id="A0A4S4ECU4"/>
<feature type="region of interest" description="Disordered" evidence="3">
    <location>
        <begin position="473"/>
        <end position="500"/>
    </location>
</feature>
<comment type="caution">
    <text evidence="5">The sequence shown here is derived from an EMBL/GenBank/DDBJ whole genome shotgun (WGS) entry which is preliminary data.</text>
</comment>
<evidence type="ECO:0000313" key="5">
    <source>
        <dbReference type="EMBL" id="THG13495.1"/>
    </source>
</evidence>
<organism evidence="5 6">
    <name type="scientific">Camellia sinensis var. sinensis</name>
    <name type="common">China tea</name>
    <dbReference type="NCBI Taxonomy" id="542762"/>
    <lineage>
        <taxon>Eukaryota</taxon>
        <taxon>Viridiplantae</taxon>
        <taxon>Streptophyta</taxon>
        <taxon>Embryophyta</taxon>
        <taxon>Tracheophyta</taxon>
        <taxon>Spermatophyta</taxon>
        <taxon>Magnoliopsida</taxon>
        <taxon>eudicotyledons</taxon>
        <taxon>Gunneridae</taxon>
        <taxon>Pentapetalae</taxon>
        <taxon>asterids</taxon>
        <taxon>Ericales</taxon>
        <taxon>Theaceae</taxon>
        <taxon>Camellia</taxon>
    </lineage>
</organism>
<proteinExistence type="predicted"/>
<feature type="domain" description="C-JID" evidence="4">
    <location>
        <begin position="301"/>
        <end position="425"/>
    </location>
</feature>
<evidence type="ECO:0000256" key="3">
    <source>
        <dbReference type="SAM" id="MobiDB-lite"/>
    </source>
</evidence>
<accession>A0A4S4ECU4</accession>
<keyword evidence="1" id="KW-0433">Leucine-rich repeat</keyword>